<dbReference type="EMBL" id="JADRCP010000001">
    <property type="protein sequence ID" value="MBK5175018.1"/>
    <property type="molecule type" value="Genomic_DNA"/>
</dbReference>
<evidence type="ECO:0000313" key="5">
    <source>
        <dbReference type="Proteomes" id="UP001296969"/>
    </source>
</evidence>
<evidence type="ECO:0000313" key="3">
    <source>
        <dbReference type="EMBL" id="MBK5175018.1"/>
    </source>
</evidence>
<dbReference type="RefSeq" id="WP_228397014.1">
    <property type="nucleotide sequence ID" value="NZ_JADRCQ010000001.1"/>
</dbReference>
<reference evidence="3 5" key="1">
    <citation type="submission" date="2020-11" db="EMBL/GenBank/DDBJ databases">
        <title>Insectihabitans protaetiae gen. nov. sp. nov. and Insectihabitans allomyrinae sp. nov., isolated from larvae of Protaetia brevitarsis seulensis and Allomyrina dichotoma, respectively.</title>
        <authorList>
            <person name="Lee S.D."/>
            <person name="Byeon Y.-S."/>
            <person name="Kim S.-M."/>
            <person name="Yang H.L."/>
            <person name="Kim I.S."/>
        </authorList>
    </citation>
    <scope>NUCLEOTIDE SEQUENCE</scope>
    <source>
        <strain evidence="3">CWB-B4</strain>
        <strain evidence="2 5">CWB-B43</strain>
    </source>
</reference>
<comment type="caution">
    <text evidence="3">The sequence shown here is derived from an EMBL/GenBank/DDBJ whole genome shotgun (WGS) entry which is preliminary data.</text>
</comment>
<accession>A0A9D7AFD1</accession>
<feature type="compositionally biased region" description="Polar residues" evidence="1">
    <location>
        <begin position="38"/>
        <end position="54"/>
    </location>
</feature>
<evidence type="ECO:0000313" key="4">
    <source>
        <dbReference type="Proteomes" id="UP000807542"/>
    </source>
</evidence>
<dbReference type="Proteomes" id="UP001296969">
    <property type="component" value="Unassembled WGS sequence"/>
</dbReference>
<evidence type="ECO:0000256" key="1">
    <source>
        <dbReference type="SAM" id="MobiDB-lite"/>
    </source>
</evidence>
<protein>
    <submittedName>
        <fullName evidence="3">Uncharacterized protein</fullName>
    </submittedName>
</protein>
<dbReference type="AlphaFoldDB" id="A0A9D7AFD1"/>
<name>A0A9D7AFD1_9GAMM</name>
<dbReference type="EMBL" id="JADRCQ010000001">
    <property type="protein sequence ID" value="MBK5071709.1"/>
    <property type="molecule type" value="Genomic_DNA"/>
</dbReference>
<organism evidence="3 4">
    <name type="scientific">Limnobaculum xujianqingii</name>
    <dbReference type="NCBI Taxonomy" id="2738837"/>
    <lineage>
        <taxon>Bacteria</taxon>
        <taxon>Pseudomonadati</taxon>
        <taxon>Pseudomonadota</taxon>
        <taxon>Gammaproteobacteria</taxon>
        <taxon>Enterobacterales</taxon>
        <taxon>Budviciaceae</taxon>
        <taxon>Limnobaculum</taxon>
    </lineage>
</organism>
<keyword evidence="5" id="KW-1185">Reference proteome</keyword>
<proteinExistence type="predicted"/>
<feature type="region of interest" description="Disordered" evidence="1">
    <location>
        <begin position="1"/>
        <end position="54"/>
    </location>
</feature>
<evidence type="ECO:0000313" key="2">
    <source>
        <dbReference type="EMBL" id="MBK5071709.1"/>
    </source>
</evidence>
<sequence>MESLQNADHRTKDSHQALATPPRKSSTCSSVIHPIIHTKNTIESPDSMIRQNVS</sequence>
<dbReference type="Proteomes" id="UP000807542">
    <property type="component" value="Unassembled WGS sequence"/>
</dbReference>
<gene>
    <name evidence="3" type="ORF">I2492_01595</name>
    <name evidence="2" type="ORF">I2493_01595</name>
</gene>